<organism evidence="2 3">
    <name type="scientific">Paenibacillus gallinarum</name>
    <dbReference type="NCBI Taxonomy" id="2762232"/>
    <lineage>
        <taxon>Bacteria</taxon>
        <taxon>Bacillati</taxon>
        <taxon>Bacillota</taxon>
        <taxon>Bacilli</taxon>
        <taxon>Bacillales</taxon>
        <taxon>Paenibacillaceae</taxon>
        <taxon>Paenibacillus</taxon>
    </lineage>
</organism>
<sequence>MSKGTTNIKVTVTTPGYKGTLSLPVTIKKSTSSAKPVYAAKKVKTAGRTFTVQTVTLPKGMPVTAGLANGKVGATQSLSSIVSKYQAQAGINGTYFEAYGGVPDPYGMIISDGIIEHIGNSGTSIGFKWDGSAVMDTLRVRLLGTVKEDQGRSQNWYVYFVNRTPTKGKTSAVLYTPKRGTNVGFAYGTAVTVRNDKVTKVAKNTNASIPKDGYVLVFTGTEEQMADKFKVGSYVDYNITFNNAAGKKINWDDVHTAIGAGPRLVTNGKLSVNPTSEGFSSSKILTDSGARSAIAIKKDGSLMLATVSGATMKQWGSIMLKLGAYQAMNMDGGASSGLYVSGKTITSPGRLISNGLVFGNSLVW</sequence>
<gene>
    <name evidence="2" type="ORF">H9647_21475</name>
</gene>
<name>A0ABR8T4E3_9BACL</name>
<dbReference type="PANTHER" id="PTHR40446:SF2">
    <property type="entry name" value="N-ACETYLGLUCOSAMINE-1-PHOSPHODIESTER ALPHA-N-ACETYLGLUCOSAMINIDASE"/>
    <property type="match status" value="1"/>
</dbReference>
<keyword evidence="3" id="KW-1185">Reference proteome</keyword>
<keyword evidence="2" id="KW-0326">Glycosidase</keyword>
<reference evidence="2 3" key="1">
    <citation type="submission" date="2020-08" db="EMBL/GenBank/DDBJ databases">
        <title>A Genomic Blueprint of the Chicken Gut Microbiome.</title>
        <authorList>
            <person name="Gilroy R."/>
            <person name="Ravi A."/>
            <person name="Getino M."/>
            <person name="Pursley I."/>
            <person name="Horton D.L."/>
            <person name="Alikhan N.-F."/>
            <person name="Baker D."/>
            <person name="Gharbi K."/>
            <person name="Hall N."/>
            <person name="Watson M."/>
            <person name="Adriaenssens E.M."/>
            <person name="Foster-Nyarko E."/>
            <person name="Jarju S."/>
            <person name="Secka A."/>
            <person name="Antonio M."/>
            <person name="Oren A."/>
            <person name="Chaudhuri R."/>
            <person name="La Ragione R.M."/>
            <person name="Hildebrand F."/>
            <person name="Pallen M.J."/>
        </authorList>
    </citation>
    <scope>NUCLEOTIDE SEQUENCE [LARGE SCALE GENOMIC DNA]</scope>
    <source>
        <strain evidence="2 3">Sa2BVA9</strain>
    </source>
</reference>
<evidence type="ECO:0000313" key="2">
    <source>
        <dbReference type="EMBL" id="MBD7970638.1"/>
    </source>
</evidence>
<keyword evidence="2" id="KW-0378">Hydrolase</keyword>
<dbReference type="InterPro" id="IPR018711">
    <property type="entry name" value="NAGPA"/>
</dbReference>
<dbReference type="Pfam" id="PF09992">
    <property type="entry name" value="NAGPA"/>
    <property type="match status" value="1"/>
</dbReference>
<proteinExistence type="predicted"/>
<protein>
    <submittedName>
        <fullName evidence="2">Phosphodiester glycosidase family protein</fullName>
    </submittedName>
</protein>
<dbReference type="EMBL" id="JACSQL010000014">
    <property type="protein sequence ID" value="MBD7970638.1"/>
    <property type="molecule type" value="Genomic_DNA"/>
</dbReference>
<dbReference type="GO" id="GO:0016798">
    <property type="term" value="F:hydrolase activity, acting on glycosyl bonds"/>
    <property type="evidence" value="ECO:0007669"/>
    <property type="project" value="UniProtKB-KW"/>
</dbReference>
<comment type="caution">
    <text evidence="2">The sequence shown here is derived from an EMBL/GenBank/DDBJ whole genome shotgun (WGS) entry which is preliminary data.</text>
</comment>
<feature type="domain" description="Phosphodiester glycosidase" evidence="1">
    <location>
        <begin position="188"/>
        <end position="358"/>
    </location>
</feature>
<dbReference type="Proteomes" id="UP000608071">
    <property type="component" value="Unassembled WGS sequence"/>
</dbReference>
<evidence type="ECO:0000313" key="3">
    <source>
        <dbReference type="Proteomes" id="UP000608071"/>
    </source>
</evidence>
<dbReference type="PANTHER" id="PTHR40446">
    <property type="entry name" value="N-ACETYLGLUCOSAMINE-1-PHOSPHODIESTER ALPHA-N-ACETYLGLUCOSAMINIDASE"/>
    <property type="match status" value="1"/>
</dbReference>
<accession>A0ABR8T4E3</accession>
<evidence type="ECO:0000259" key="1">
    <source>
        <dbReference type="Pfam" id="PF09992"/>
    </source>
</evidence>